<keyword evidence="3" id="KW-1185">Reference proteome</keyword>
<organism evidence="2 3">
    <name type="scientific">Naematelia encephala</name>
    <dbReference type="NCBI Taxonomy" id="71784"/>
    <lineage>
        <taxon>Eukaryota</taxon>
        <taxon>Fungi</taxon>
        <taxon>Dikarya</taxon>
        <taxon>Basidiomycota</taxon>
        <taxon>Agaricomycotina</taxon>
        <taxon>Tremellomycetes</taxon>
        <taxon>Tremellales</taxon>
        <taxon>Naemateliaceae</taxon>
        <taxon>Naematelia</taxon>
    </lineage>
</organism>
<dbReference type="InParanoid" id="A0A1Y2AKW9"/>
<reference evidence="2 3" key="1">
    <citation type="submission" date="2016-07" db="EMBL/GenBank/DDBJ databases">
        <title>Pervasive Adenine N6-methylation of Active Genes in Fungi.</title>
        <authorList>
            <consortium name="DOE Joint Genome Institute"/>
            <person name="Mondo S.J."/>
            <person name="Dannebaum R.O."/>
            <person name="Kuo R.C."/>
            <person name="Labutti K."/>
            <person name="Haridas S."/>
            <person name="Kuo A."/>
            <person name="Salamov A."/>
            <person name="Ahrendt S.R."/>
            <person name="Lipzen A."/>
            <person name="Sullivan W."/>
            <person name="Andreopoulos W.B."/>
            <person name="Clum A."/>
            <person name="Lindquist E."/>
            <person name="Daum C."/>
            <person name="Ramamoorthy G.K."/>
            <person name="Gryganskyi A."/>
            <person name="Culley D."/>
            <person name="Magnuson J.K."/>
            <person name="James T.Y."/>
            <person name="O'Malley M.A."/>
            <person name="Stajich J.E."/>
            <person name="Spatafora J.W."/>
            <person name="Visel A."/>
            <person name="Grigoriev I.V."/>
        </authorList>
    </citation>
    <scope>NUCLEOTIDE SEQUENCE [LARGE SCALE GENOMIC DNA]</scope>
    <source>
        <strain evidence="2 3">68-887.2</strain>
    </source>
</reference>
<sequence>MAELTNIIGGLPGVSLAEPTRTMAQPVAASSSAVGQIASTVAASSAVVIETPSSSAVELPSTSATPTVEPSA</sequence>
<dbReference type="AlphaFoldDB" id="A0A1Y2AKW9"/>
<gene>
    <name evidence="2" type="ORF">BCR39DRAFT_591098</name>
</gene>
<name>A0A1Y2AKW9_9TREE</name>
<evidence type="ECO:0000313" key="3">
    <source>
        <dbReference type="Proteomes" id="UP000193986"/>
    </source>
</evidence>
<evidence type="ECO:0000256" key="1">
    <source>
        <dbReference type="SAM" id="MobiDB-lite"/>
    </source>
</evidence>
<protein>
    <submittedName>
        <fullName evidence="2">Uncharacterized protein</fullName>
    </submittedName>
</protein>
<feature type="region of interest" description="Disordered" evidence="1">
    <location>
        <begin position="51"/>
        <end position="72"/>
    </location>
</feature>
<accession>A0A1Y2AKW9</accession>
<evidence type="ECO:0000313" key="2">
    <source>
        <dbReference type="EMBL" id="ORY23142.1"/>
    </source>
</evidence>
<dbReference type="Proteomes" id="UP000193986">
    <property type="component" value="Unassembled WGS sequence"/>
</dbReference>
<dbReference type="EMBL" id="MCFC01000083">
    <property type="protein sequence ID" value="ORY23142.1"/>
    <property type="molecule type" value="Genomic_DNA"/>
</dbReference>
<proteinExistence type="predicted"/>
<feature type="non-terminal residue" evidence="2">
    <location>
        <position position="72"/>
    </location>
</feature>
<comment type="caution">
    <text evidence="2">The sequence shown here is derived from an EMBL/GenBank/DDBJ whole genome shotgun (WGS) entry which is preliminary data.</text>
</comment>